<evidence type="ECO:0000256" key="1">
    <source>
        <dbReference type="SAM" id="MobiDB-lite"/>
    </source>
</evidence>
<accession>A0A7M1QZJ0</accession>
<gene>
    <name evidence="2" type="ORF">INS90_09680</name>
</gene>
<evidence type="ECO:0000313" key="3">
    <source>
        <dbReference type="Proteomes" id="UP000594961"/>
    </source>
</evidence>
<reference evidence="2 3" key="1">
    <citation type="submission" date="2020-10" db="EMBL/GenBank/DDBJ databases">
        <title>Trueperella pecoris sp. nov. isolated from bovine and porcine specimens.</title>
        <authorList>
            <person name="Schoenecker L."/>
            <person name="Schnydrig P."/>
            <person name="Brodard I."/>
            <person name="Thomann A."/>
            <person name="Hemphill A."/>
            <person name="Rodriguez-Campos S."/>
            <person name="Perreten V."/>
            <person name="Jores J."/>
            <person name="Kittl S."/>
        </authorList>
    </citation>
    <scope>NUCLEOTIDE SEQUENCE [LARGE SCALE GENOMIC DNA]</scope>
    <source>
        <strain evidence="2 3">19OD0592</strain>
    </source>
</reference>
<name>A0A7M1QZJ0_9ACTO</name>
<dbReference type="AlphaFoldDB" id="A0A7M1QZJ0"/>
<dbReference type="Proteomes" id="UP000594961">
    <property type="component" value="Chromosome"/>
</dbReference>
<evidence type="ECO:0000313" key="2">
    <source>
        <dbReference type="EMBL" id="QOR47502.1"/>
    </source>
</evidence>
<dbReference type="RefSeq" id="WP_197552742.1">
    <property type="nucleotide sequence ID" value="NZ_CP063212.1"/>
</dbReference>
<dbReference type="EMBL" id="CP063212">
    <property type="protein sequence ID" value="QOR47502.1"/>
    <property type="molecule type" value="Genomic_DNA"/>
</dbReference>
<organism evidence="2 3">
    <name type="scientific">Trueperella pecoris</name>
    <dbReference type="NCBI Taxonomy" id="2733571"/>
    <lineage>
        <taxon>Bacteria</taxon>
        <taxon>Bacillati</taxon>
        <taxon>Actinomycetota</taxon>
        <taxon>Actinomycetes</taxon>
        <taxon>Actinomycetales</taxon>
        <taxon>Actinomycetaceae</taxon>
        <taxon>Trueperella</taxon>
    </lineage>
</organism>
<feature type="region of interest" description="Disordered" evidence="1">
    <location>
        <begin position="26"/>
        <end position="48"/>
    </location>
</feature>
<protein>
    <submittedName>
        <fullName evidence="2">Uncharacterized protein</fullName>
    </submittedName>
</protein>
<sequence>MVKKLVSPTGFNVTVPDSLEEMFISNGYKQPGEEPKQTRAKRTATSAK</sequence>
<proteinExistence type="predicted"/>